<evidence type="ECO:0000313" key="4">
    <source>
        <dbReference type="EMBL" id="TGD71376.1"/>
    </source>
</evidence>
<dbReference type="PROSITE" id="PS00061">
    <property type="entry name" value="ADH_SHORT"/>
    <property type="match status" value="1"/>
</dbReference>
<sequence>MSLNGKIAVVTGGGSGIGRAISLKLAADGAAVAVWDLNPEGAQETVEMITAAGGKALACVGNAADAATIASSAALTRETFGGPITILVNNAGITGFTPFLDITEDHWDRMMAINLKGPFLCCQQIVPDMLEAGWGRIVNISSSSAQTGAMVMTHYSASKGGVIAFTKSLAKEFAAKGITVNNIPPGFVDTPMLRASPVNVDAEASSGNSPMGRPGVPEDIANACAFLVSEAAGYITGHTLGVNGGRVMP</sequence>
<dbReference type="EMBL" id="SRLE01000014">
    <property type="protein sequence ID" value="TGD71376.1"/>
    <property type="molecule type" value="Genomic_DNA"/>
</dbReference>
<dbReference type="PANTHER" id="PTHR42879:SF2">
    <property type="entry name" value="3-OXOACYL-[ACYL-CARRIER-PROTEIN] REDUCTASE FABG"/>
    <property type="match status" value="1"/>
</dbReference>
<name>A0A4Z0LW49_9GAMM</name>
<dbReference type="NCBIfam" id="NF009466">
    <property type="entry name" value="PRK12826.1-2"/>
    <property type="match status" value="1"/>
</dbReference>
<dbReference type="PANTHER" id="PTHR42879">
    <property type="entry name" value="3-OXOACYL-(ACYL-CARRIER-PROTEIN) REDUCTASE"/>
    <property type="match status" value="1"/>
</dbReference>
<dbReference type="InterPro" id="IPR020904">
    <property type="entry name" value="Sc_DH/Rdtase_CS"/>
</dbReference>
<comment type="similarity">
    <text evidence="1">Belongs to the short-chain dehydrogenases/reductases (SDR) family.</text>
</comment>
<organism evidence="4 5">
    <name type="scientific">Mangrovimicrobium sediminis</name>
    <dbReference type="NCBI Taxonomy" id="2562682"/>
    <lineage>
        <taxon>Bacteria</taxon>
        <taxon>Pseudomonadati</taxon>
        <taxon>Pseudomonadota</taxon>
        <taxon>Gammaproteobacteria</taxon>
        <taxon>Cellvibrionales</taxon>
        <taxon>Halieaceae</taxon>
        <taxon>Mangrovimicrobium</taxon>
    </lineage>
</organism>
<keyword evidence="2" id="KW-0560">Oxidoreductase</keyword>
<dbReference type="InterPro" id="IPR057326">
    <property type="entry name" value="KR_dom"/>
</dbReference>
<dbReference type="InterPro" id="IPR002347">
    <property type="entry name" value="SDR_fam"/>
</dbReference>
<proteinExistence type="inferred from homology"/>
<dbReference type="SUPFAM" id="SSF51735">
    <property type="entry name" value="NAD(P)-binding Rossmann-fold domains"/>
    <property type="match status" value="1"/>
</dbReference>
<protein>
    <submittedName>
        <fullName evidence="4">SDR family oxidoreductase</fullName>
    </submittedName>
</protein>
<reference evidence="4 5" key="1">
    <citation type="submission" date="2019-04" db="EMBL/GenBank/DDBJ databases">
        <title>Taxonomy of novel Haliea sp. from mangrove soil of West Coast of India.</title>
        <authorList>
            <person name="Verma A."/>
            <person name="Kumar P."/>
            <person name="Krishnamurthi S."/>
        </authorList>
    </citation>
    <scope>NUCLEOTIDE SEQUENCE [LARGE SCALE GENOMIC DNA]</scope>
    <source>
        <strain evidence="4 5">SAOS-164</strain>
    </source>
</reference>
<dbReference type="PRINTS" id="PR00080">
    <property type="entry name" value="SDRFAMILY"/>
</dbReference>
<dbReference type="InterPro" id="IPR036291">
    <property type="entry name" value="NAD(P)-bd_dom_sf"/>
</dbReference>
<dbReference type="SMART" id="SM00822">
    <property type="entry name" value="PKS_KR"/>
    <property type="match status" value="1"/>
</dbReference>
<dbReference type="RefSeq" id="WP_135446268.1">
    <property type="nucleotide sequence ID" value="NZ_SRLE01000014.1"/>
</dbReference>
<evidence type="ECO:0000256" key="2">
    <source>
        <dbReference type="ARBA" id="ARBA00023002"/>
    </source>
</evidence>
<comment type="caution">
    <text evidence="4">The sequence shown here is derived from an EMBL/GenBank/DDBJ whole genome shotgun (WGS) entry which is preliminary data.</text>
</comment>
<dbReference type="Gene3D" id="3.40.50.720">
    <property type="entry name" value="NAD(P)-binding Rossmann-like Domain"/>
    <property type="match status" value="1"/>
</dbReference>
<dbReference type="Pfam" id="PF13561">
    <property type="entry name" value="adh_short_C2"/>
    <property type="match status" value="1"/>
</dbReference>
<dbReference type="OrthoDB" id="7055074at2"/>
<dbReference type="GO" id="GO:0016491">
    <property type="term" value="F:oxidoreductase activity"/>
    <property type="evidence" value="ECO:0007669"/>
    <property type="project" value="UniProtKB-KW"/>
</dbReference>
<evidence type="ECO:0000313" key="5">
    <source>
        <dbReference type="Proteomes" id="UP000298050"/>
    </source>
</evidence>
<evidence type="ECO:0000259" key="3">
    <source>
        <dbReference type="SMART" id="SM00822"/>
    </source>
</evidence>
<gene>
    <name evidence="4" type="ORF">E4634_19080</name>
</gene>
<dbReference type="InterPro" id="IPR050259">
    <property type="entry name" value="SDR"/>
</dbReference>
<dbReference type="GO" id="GO:0032787">
    <property type="term" value="P:monocarboxylic acid metabolic process"/>
    <property type="evidence" value="ECO:0007669"/>
    <property type="project" value="UniProtKB-ARBA"/>
</dbReference>
<dbReference type="PRINTS" id="PR00081">
    <property type="entry name" value="GDHRDH"/>
</dbReference>
<evidence type="ECO:0000256" key="1">
    <source>
        <dbReference type="ARBA" id="ARBA00006484"/>
    </source>
</evidence>
<dbReference type="AlphaFoldDB" id="A0A4Z0LW49"/>
<accession>A0A4Z0LW49</accession>
<dbReference type="FunFam" id="3.40.50.720:FF:000173">
    <property type="entry name" value="3-oxoacyl-[acyl-carrier protein] reductase"/>
    <property type="match status" value="1"/>
</dbReference>
<keyword evidence="5" id="KW-1185">Reference proteome</keyword>
<dbReference type="Proteomes" id="UP000298050">
    <property type="component" value="Unassembled WGS sequence"/>
</dbReference>
<feature type="domain" description="Ketoreductase" evidence="3">
    <location>
        <begin position="6"/>
        <end position="186"/>
    </location>
</feature>
<dbReference type="NCBIfam" id="NF005559">
    <property type="entry name" value="PRK07231.1"/>
    <property type="match status" value="1"/>
</dbReference>